<name>A0ABU7IPM3_9FLAO</name>
<dbReference type="InterPro" id="IPR027843">
    <property type="entry name" value="DUF4440"/>
</dbReference>
<dbReference type="InterPro" id="IPR032710">
    <property type="entry name" value="NTF2-like_dom_sf"/>
</dbReference>
<comment type="caution">
    <text evidence="3">The sequence shown here is derived from an EMBL/GenBank/DDBJ whole genome shotgun (WGS) entry which is preliminary data.</text>
</comment>
<keyword evidence="4" id="KW-1185">Reference proteome</keyword>
<organism evidence="3 4">
    <name type="scientific">Maribacter cobaltidurans</name>
    <dbReference type="NCBI Taxonomy" id="1178778"/>
    <lineage>
        <taxon>Bacteria</taxon>
        <taxon>Pseudomonadati</taxon>
        <taxon>Bacteroidota</taxon>
        <taxon>Flavobacteriia</taxon>
        <taxon>Flavobacteriales</taxon>
        <taxon>Flavobacteriaceae</taxon>
        <taxon>Maribacter</taxon>
    </lineage>
</organism>
<gene>
    <name evidence="3" type="ORF">V1I91_01975</name>
</gene>
<protein>
    <submittedName>
        <fullName evidence="3">Nuclear transport factor 2 family protein</fullName>
    </submittedName>
</protein>
<dbReference type="PROSITE" id="PS51257">
    <property type="entry name" value="PROKAR_LIPOPROTEIN"/>
    <property type="match status" value="1"/>
</dbReference>
<feature type="chain" id="PRO_5045962490" evidence="1">
    <location>
        <begin position="35"/>
        <end position="155"/>
    </location>
</feature>
<proteinExistence type="predicted"/>
<reference evidence="3 4" key="1">
    <citation type="submission" date="2024-01" db="EMBL/GenBank/DDBJ databases">
        <title>Maribacter spp. originated from different algae showed divergent polysaccharides utilization ability.</title>
        <authorList>
            <person name="Wang H."/>
            <person name="Wu Y."/>
        </authorList>
    </citation>
    <scope>NUCLEOTIDE SEQUENCE [LARGE SCALE GENOMIC DNA]</scope>
    <source>
        <strain evidence="3 4">PR1</strain>
    </source>
</reference>
<dbReference type="SUPFAM" id="SSF54427">
    <property type="entry name" value="NTF2-like"/>
    <property type="match status" value="1"/>
</dbReference>
<dbReference type="RefSeq" id="WP_272649648.1">
    <property type="nucleotide sequence ID" value="NZ_JAZDDG010000001.1"/>
</dbReference>
<accession>A0ABU7IPM3</accession>
<sequence length="155" mass="17257">MNNKKSIKLPKPIRIVVLITLVSISCFLSLSAQSNDKNVAKIENSVTELYKAMVDKDKTILQDLTMDKLTYGHSSGTIENKAEYVDGVLNGAFQFTEITPMDQTISIVDKVGVVRHIFVAKGTNNGKPADVRIGCLLIFKKEGRWKLLARQAYKL</sequence>
<evidence type="ECO:0000313" key="4">
    <source>
        <dbReference type="Proteomes" id="UP001356308"/>
    </source>
</evidence>
<dbReference type="Pfam" id="PF14534">
    <property type="entry name" value="DUF4440"/>
    <property type="match status" value="1"/>
</dbReference>
<dbReference type="Gene3D" id="3.10.450.50">
    <property type="match status" value="1"/>
</dbReference>
<dbReference type="Proteomes" id="UP001356308">
    <property type="component" value="Unassembled WGS sequence"/>
</dbReference>
<evidence type="ECO:0000256" key="1">
    <source>
        <dbReference type="SAM" id="SignalP"/>
    </source>
</evidence>
<evidence type="ECO:0000313" key="3">
    <source>
        <dbReference type="EMBL" id="MEE1974819.1"/>
    </source>
</evidence>
<evidence type="ECO:0000259" key="2">
    <source>
        <dbReference type="Pfam" id="PF14534"/>
    </source>
</evidence>
<dbReference type="EMBL" id="JAZDDG010000001">
    <property type="protein sequence ID" value="MEE1974819.1"/>
    <property type="molecule type" value="Genomic_DNA"/>
</dbReference>
<feature type="domain" description="DUF4440" evidence="2">
    <location>
        <begin position="44"/>
        <end position="147"/>
    </location>
</feature>
<feature type="signal peptide" evidence="1">
    <location>
        <begin position="1"/>
        <end position="34"/>
    </location>
</feature>
<keyword evidence="1" id="KW-0732">Signal</keyword>